<sequence>MVLLLRRVAASVRRPVASAATSRSLPTVQTLKAQETSTTDRVAAINALELSSALDKTQRDRHALEIVDCDALQTLLGFLEDSDTISSSDLLVPAFLALIRLSTEPLLAQELLRLKAPVILTPFLKQTDPRLQAAACLTLGNLALDSTAAKAVAAPSVVSAALSVLMSPHEAIKRAGCTCVGNIASSAQGHREIMEQDGVLMMGALLDDEFSDSLRSAAAFAMGNILSGRDINAQDLLRESGALPALVLLLSPAFTEDVNGSAAWAVHHGVHLNKTNQTLVAEAGGLAMLLQHLAGGALDNLQTNALLALDSSVIAHEENAAWCRANGGVEVLKRVQESEGDELNASAKRALTSLLQQLN</sequence>
<accession>A0A8T1WA19</accession>
<dbReference type="AlphaFoldDB" id="A0A8T1WA19"/>
<evidence type="ECO:0008006" key="4">
    <source>
        <dbReference type="Google" id="ProtNLM"/>
    </source>
</evidence>
<organism evidence="2 3">
    <name type="scientific">Phytophthora boehmeriae</name>
    <dbReference type="NCBI Taxonomy" id="109152"/>
    <lineage>
        <taxon>Eukaryota</taxon>
        <taxon>Sar</taxon>
        <taxon>Stramenopiles</taxon>
        <taxon>Oomycota</taxon>
        <taxon>Peronosporomycetes</taxon>
        <taxon>Peronosporales</taxon>
        <taxon>Peronosporaceae</taxon>
        <taxon>Phytophthora</taxon>
    </lineage>
</organism>
<name>A0A8T1WA19_9STRA</name>
<dbReference type="SMART" id="SM00185">
    <property type="entry name" value="ARM"/>
    <property type="match status" value="6"/>
</dbReference>
<keyword evidence="3" id="KW-1185">Reference proteome</keyword>
<dbReference type="InterPro" id="IPR000225">
    <property type="entry name" value="Armadillo"/>
</dbReference>
<dbReference type="PANTHER" id="PTHR46241:SF1">
    <property type="entry name" value="OUTER DYNEIN ARM-DOCKING COMPLEX SUBUNIT 2"/>
    <property type="match status" value="1"/>
</dbReference>
<evidence type="ECO:0000313" key="3">
    <source>
        <dbReference type="Proteomes" id="UP000693981"/>
    </source>
</evidence>
<comment type="caution">
    <text evidence="2">The sequence shown here is derived from an EMBL/GenBank/DDBJ whole genome shotgun (WGS) entry which is preliminary data.</text>
</comment>
<proteinExistence type="predicted"/>
<dbReference type="PANTHER" id="PTHR46241">
    <property type="entry name" value="ARMADILLO REPEAT-CONTAINING PROTEIN 4 ARMC4"/>
    <property type="match status" value="1"/>
</dbReference>
<dbReference type="OrthoDB" id="7537227at2759"/>
<evidence type="ECO:0000256" key="1">
    <source>
        <dbReference type="PROSITE-ProRule" id="PRU00259"/>
    </source>
</evidence>
<gene>
    <name evidence="2" type="ORF">PHYBOEH_006891</name>
</gene>
<dbReference type="EMBL" id="JAGDFL010000371">
    <property type="protein sequence ID" value="KAG7390852.1"/>
    <property type="molecule type" value="Genomic_DNA"/>
</dbReference>
<dbReference type="PROSITE" id="PS50176">
    <property type="entry name" value="ARM_REPEAT"/>
    <property type="match status" value="1"/>
</dbReference>
<reference evidence="2" key="1">
    <citation type="submission" date="2021-02" db="EMBL/GenBank/DDBJ databases">
        <authorList>
            <person name="Palmer J.M."/>
        </authorList>
    </citation>
    <scope>NUCLEOTIDE SEQUENCE</scope>
    <source>
        <strain evidence="2">SCRP23</strain>
    </source>
</reference>
<evidence type="ECO:0000313" key="2">
    <source>
        <dbReference type="EMBL" id="KAG7390852.1"/>
    </source>
</evidence>
<dbReference type="Proteomes" id="UP000693981">
    <property type="component" value="Unassembled WGS sequence"/>
</dbReference>
<feature type="repeat" description="ARM" evidence="1">
    <location>
        <begin position="241"/>
        <end position="284"/>
    </location>
</feature>
<protein>
    <recommendedName>
        <fullName evidence="4">Vacuolar protein 8</fullName>
    </recommendedName>
</protein>